<dbReference type="InterPro" id="IPR038009">
    <property type="entry name" value="GlmU_C_LbH"/>
</dbReference>
<keyword evidence="4 18" id="KW-0963">Cytoplasm</keyword>
<comment type="subcellular location">
    <subcellularLocation>
        <location evidence="1 18">Cytoplasm</location>
    </subcellularLocation>
</comment>
<feature type="binding site" evidence="18">
    <location>
        <position position="156"/>
    </location>
    <ligand>
        <name>UDP-N-acetyl-alpha-D-glucosamine</name>
        <dbReference type="ChEBI" id="CHEBI:57705"/>
    </ligand>
</feature>
<dbReference type="CDD" id="cd03353">
    <property type="entry name" value="LbH_GlmU_C"/>
    <property type="match status" value="1"/>
</dbReference>
<evidence type="ECO:0000256" key="14">
    <source>
        <dbReference type="ARBA" id="ARBA00023316"/>
    </source>
</evidence>
<sequence length="460" mass="49269">MNNGLAAVVLAAGKGTRMKSALPKVLHPICGKPMLAYPLDATRQAGIEQISVVIGHQADQVKDAFAGQDLVWVEQTEQLGTGHALMCAAESLEGFTGTLLLLCGDVPLLQADVLEQVLHYHKHEKATVTVLTAEMEEPTGYGRIVRTNEQVTQIVEEKDATKEQRSINEINTGTYLFDAKFVFSALKNLKTDNAQGEYYLTDVVAAAANAGHKVRGVVIPDSTQMMGINDRRQLAEAEAVMRWHINSELMAEGVSMIDPTTVYVDKGVEIGNDTTLHPNVQLRGKTKIGRNCIIETGVVVVDSTIADGAHLKAGSAIEESQIGPDCKIGPMAHLRPGTVLTGSNKIGNFVETKKAVLGEGSQSSHLTYIGDAEVGKNVNFGCGTITCNYDGANKHKTTIDDDVFIGSDVQFVAPVNIGRNSLIGAGSTITKDVPADSLAISRSEQKVIEGWALKKKPKKS</sequence>
<dbReference type="InterPro" id="IPR005882">
    <property type="entry name" value="Bifunctional_GlmU"/>
</dbReference>
<comment type="caution">
    <text evidence="18">Lacks conserved residue(s) required for the propagation of feature annotation.</text>
</comment>
<dbReference type="UniPathway" id="UPA00113">
    <property type="reaction ID" value="UER00532"/>
</dbReference>
<feature type="domain" description="MobA-like NTP transferase" evidence="19">
    <location>
        <begin position="7"/>
        <end position="145"/>
    </location>
</feature>
<feature type="binding site" evidence="18">
    <location>
        <position position="368"/>
    </location>
    <ligand>
        <name>UDP-N-acetyl-alpha-D-glucosamine</name>
        <dbReference type="ChEBI" id="CHEBI:57705"/>
    </ligand>
</feature>
<dbReference type="GO" id="GO:0071555">
    <property type="term" value="P:cell wall organization"/>
    <property type="evidence" value="ECO:0007669"/>
    <property type="project" value="UniProtKB-KW"/>
</dbReference>
<feature type="binding site" evidence="18">
    <location>
        <position position="75"/>
    </location>
    <ligand>
        <name>UDP-N-acetyl-alpha-D-glucosamine</name>
        <dbReference type="ChEBI" id="CHEBI:57705"/>
    </ligand>
</feature>
<feature type="binding site" evidence="18">
    <location>
        <position position="379"/>
    </location>
    <ligand>
        <name>UDP-N-acetyl-alpha-D-glucosamine</name>
        <dbReference type="ChEBI" id="CHEBI:57705"/>
    </ligand>
</feature>
<dbReference type="PANTHER" id="PTHR43584:SF3">
    <property type="entry name" value="BIFUNCTIONAL PROTEIN GLMU"/>
    <property type="match status" value="1"/>
</dbReference>
<feature type="binding site" evidence="18">
    <location>
        <begin position="80"/>
        <end position="81"/>
    </location>
    <ligand>
        <name>UDP-N-acetyl-alpha-D-glucosamine</name>
        <dbReference type="ChEBI" id="CHEBI:57705"/>
    </ligand>
</feature>
<keyword evidence="22" id="KW-1185">Reference proteome</keyword>
<comment type="pathway">
    <text evidence="18">Nucleotide-sugar biosynthesis; UDP-N-acetyl-alpha-D-glucosamine biosynthesis; UDP-N-acetyl-alpha-D-glucosamine from N-acetyl-alpha-D-glucosamine 1-phosphate: step 1/1.</text>
</comment>
<feature type="binding site" evidence="18">
    <location>
        <begin position="10"/>
        <end position="13"/>
    </location>
    <ligand>
        <name>UDP-N-acetyl-alpha-D-glucosamine</name>
        <dbReference type="ChEBI" id="CHEBI:57705"/>
    </ligand>
</feature>
<evidence type="ECO:0000313" key="21">
    <source>
        <dbReference type="EMBL" id="SHJ27695.1"/>
    </source>
</evidence>
<comment type="subunit">
    <text evidence="18">Homotrimer.</text>
</comment>
<evidence type="ECO:0000256" key="5">
    <source>
        <dbReference type="ARBA" id="ARBA00022679"/>
    </source>
</evidence>
<feature type="binding site" evidence="18">
    <location>
        <position position="171"/>
    </location>
    <ligand>
        <name>UDP-N-acetyl-alpha-D-glucosamine</name>
        <dbReference type="ChEBI" id="CHEBI:57705"/>
    </ligand>
</feature>
<evidence type="ECO:0000256" key="11">
    <source>
        <dbReference type="ARBA" id="ARBA00022984"/>
    </source>
</evidence>
<comment type="similarity">
    <text evidence="3 18">In the N-terminal section; belongs to the N-acetylglucosamine-1-phosphate uridyltransferase family.</text>
</comment>
<keyword evidence="6 18" id="KW-0548">Nucleotidyltransferase</keyword>
<evidence type="ECO:0000256" key="10">
    <source>
        <dbReference type="ARBA" id="ARBA00022960"/>
    </source>
</evidence>
<dbReference type="GO" id="GO:0003977">
    <property type="term" value="F:UDP-N-acetylglucosamine diphosphorylase activity"/>
    <property type="evidence" value="ECO:0007669"/>
    <property type="project" value="UniProtKB-UniRule"/>
</dbReference>
<keyword evidence="14 18" id="KW-0961">Cell wall biogenesis/degradation</keyword>
<comment type="pathway">
    <text evidence="18">Nucleotide-sugar biosynthesis; UDP-N-acetyl-alpha-D-glucosamine biosynthesis; N-acetyl-alpha-D-glucosamine 1-phosphate from alpha-D-glucosamine 6-phosphate (route II): step 2/2.</text>
</comment>
<evidence type="ECO:0000256" key="8">
    <source>
        <dbReference type="ARBA" id="ARBA00022737"/>
    </source>
</evidence>
<dbReference type="GO" id="GO:0009252">
    <property type="term" value="P:peptidoglycan biosynthetic process"/>
    <property type="evidence" value="ECO:0007669"/>
    <property type="project" value="UniProtKB-UniRule"/>
</dbReference>
<comment type="cofactor">
    <cofactor evidence="18">
        <name>Mg(2+)</name>
        <dbReference type="ChEBI" id="CHEBI:18420"/>
    </cofactor>
    <text evidence="18">Binds 1 Mg(2+) ion per subunit.</text>
</comment>
<keyword evidence="8 18" id="KW-0677">Repeat</keyword>
<dbReference type="GO" id="GO:0008360">
    <property type="term" value="P:regulation of cell shape"/>
    <property type="evidence" value="ECO:0007669"/>
    <property type="project" value="UniProtKB-KW"/>
</dbReference>
<dbReference type="STRING" id="1122189.SAMN02745165_01945"/>
<comment type="catalytic activity">
    <reaction evidence="16 18">
        <text>N-acetyl-alpha-D-glucosamine 1-phosphate + UTP + H(+) = UDP-N-acetyl-alpha-D-glucosamine + diphosphate</text>
        <dbReference type="Rhea" id="RHEA:13509"/>
        <dbReference type="ChEBI" id="CHEBI:15378"/>
        <dbReference type="ChEBI" id="CHEBI:33019"/>
        <dbReference type="ChEBI" id="CHEBI:46398"/>
        <dbReference type="ChEBI" id="CHEBI:57705"/>
        <dbReference type="ChEBI" id="CHEBI:57776"/>
        <dbReference type="EC" id="2.7.7.23"/>
    </reaction>
</comment>
<dbReference type="NCBIfam" id="NF010934">
    <property type="entry name" value="PRK14354.1"/>
    <property type="match status" value="1"/>
</dbReference>
<keyword evidence="10 18" id="KW-0133">Cell shape</keyword>
<evidence type="ECO:0000256" key="6">
    <source>
        <dbReference type="ARBA" id="ARBA00022695"/>
    </source>
</evidence>
<dbReference type="Gene3D" id="2.160.10.10">
    <property type="entry name" value="Hexapeptide repeat proteins"/>
    <property type="match status" value="1"/>
</dbReference>
<proteinExistence type="inferred from homology"/>
<dbReference type="GO" id="GO:0019134">
    <property type="term" value="F:glucosamine-1-phosphate N-acetyltransferase activity"/>
    <property type="evidence" value="ECO:0007669"/>
    <property type="project" value="UniProtKB-UniRule"/>
</dbReference>
<protein>
    <recommendedName>
        <fullName evidence="18">Bifunctional protein GlmU</fullName>
    </recommendedName>
    <domain>
        <recommendedName>
            <fullName evidence="18">UDP-N-acetylglucosamine pyrophosphorylase</fullName>
            <ecNumber evidence="18">2.7.7.23</ecNumber>
        </recommendedName>
        <alternativeName>
            <fullName evidence="18">N-acetylglucosamine-1-phosphate uridyltransferase</fullName>
        </alternativeName>
    </domain>
    <domain>
        <recommendedName>
            <fullName evidence="18">Glucosamine-1-phosphate N-acetyltransferase</fullName>
            <ecNumber evidence="18">2.3.1.157</ecNumber>
        </recommendedName>
    </domain>
</protein>
<feature type="active site" description="Proton acceptor" evidence="18">
    <location>
        <position position="365"/>
    </location>
</feature>
<dbReference type="GO" id="GO:0005737">
    <property type="term" value="C:cytoplasm"/>
    <property type="evidence" value="ECO:0007669"/>
    <property type="project" value="UniProtKB-SubCell"/>
</dbReference>
<dbReference type="InterPro" id="IPR056729">
    <property type="entry name" value="GMPPB_C"/>
</dbReference>
<keyword evidence="7 18" id="KW-0479">Metal-binding</keyword>
<feature type="binding site" evidence="18">
    <location>
        <position position="353"/>
    </location>
    <ligand>
        <name>UDP-N-acetyl-alpha-D-glucosamine</name>
        <dbReference type="ChEBI" id="CHEBI:57705"/>
    </ligand>
</feature>
<evidence type="ECO:0000259" key="19">
    <source>
        <dbReference type="Pfam" id="PF12804"/>
    </source>
</evidence>
<evidence type="ECO:0000256" key="1">
    <source>
        <dbReference type="ARBA" id="ARBA00004496"/>
    </source>
</evidence>
<dbReference type="GO" id="GO:0000287">
    <property type="term" value="F:magnesium ion binding"/>
    <property type="evidence" value="ECO:0007669"/>
    <property type="project" value="UniProtKB-UniRule"/>
</dbReference>
<comment type="pathway">
    <text evidence="18">Bacterial outer membrane biogenesis; LPS lipid A biosynthesis.</text>
</comment>
<keyword evidence="5 18" id="KW-0808">Transferase</keyword>
<feature type="region of interest" description="Pyrophosphorylase" evidence="18">
    <location>
        <begin position="1"/>
        <end position="231"/>
    </location>
</feature>
<dbReference type="Pfam" id="PF12804">
    <property type="entry name" value="NTP_transf_3"/>
    <property type="match status" value="1"/>
</dbReference>
<dbReference type="PANTHER" id="PTHR43584">
    <property type="entry name" value="NUCLEOTIDYL TRANSFERASE"/>
    <property type="match status" value="1"/>
</dbReference>
<dbReference type="EMBL" id="FQZT01000006">
    <property type="protein sequence ID" value="SHJ27695.1"/>
    <property type="molecule type" value="Genomic_DNA"/>
</dbReference>
<evidence type="ECO:0000256" key="2">
    <source>
        <dbReference type="ARBA" id="ARBA00007707"/>
    </source>
</evidence>
<feature type="region of interest" description="N-acetyltransferase" evidence="18">
    <location>
        <begin position="253"/>
        <end position="460"/>
    </location>
</feature>
<feature type="binding site" evidence="18">
    <location>
        <position position="425"/>
    </location>
    <ligand>
        <name>acetyl-CoA</name>
        <dbReference type="ChEBI" id="CHEBI:57288"/>
    </ligand>
</feature>
<evidence type="ECO:0000256" key="16">
    <source>
        <dbReference type="ARBA" id="ARBA00048493"/>
    </source>
</evidence>
<dbReference type="AlphaFoldDB" id="A0A1M6HZY6"/>
<feature type="binding site" evidence="18">
    <location>
        <position position="105"/>
    </location>
    <ligand>
        <name>Mg(2+)</name>
        <dbReference type="ChEBI" id="CHEBI:18420"/>
    </ligand>
</feature>
<dbReference type="Proteomes" id="UP000184171">
    <property type="component" value="Unassembled WGS sequence"/>
</dbReference>
<keyword evidence="13 18" id="KW-0012">Acyltransferase</keyword>
<keyword evidence="11 18" id="KW-0573">Peptidoglycan synthesis</keyword>
<reference evidence="21 22" key="1">
    <citation type="submission" date="2016-11" db="EMBL/GenBank/DDBJ databases">
        <authorList>
            <person name="Jaros S."/>
            <person name="Januszkiewicz K."/>
            <person name="Wedrychowicz H."/>
        </authorList>
    </citation>
    <scope>NUCLEOTIDE SEQUENCE [LARGE SCALE GENOMIC DNA]</scope>
    <source>
        <strain evidence="21 22">DSM 5091</strain>
    </source>
</reference>
<dbReference type="InterPro" id="IPR001451">
    <property type="entry name" value="Hexapep"/>
</dbReference>
<dbReference type="EC" id="2.3.1.157" evidence="18"/>
<evidence type="ECO:0000256" key="4">
    <source>
        <dbReference type="ARBA" id="ARBA00022490"/>
    </source>
</evidence>
<evidence type="ECO:0000256" key="12">
    <source>
        <dbReference type="ARBA" id="ARBA00023268"/>
    </source>
</evidence>
<feature type="binding site" evidence="18">
    <location>
        <position position="442"/>
    </location>
    <ligand>
        <name>acetyl-CoA</name>
        <dbReference type="ChEBI" id="CHEBI:57288"/>
    </ligand>
</feature>
<keyword evidence="12 18" id="KW-0511">Multifunctional enzyme</keyword>
<dbReference type="EC" id="2.7.7.23" evidence="18"/>
<dbReference type="InterPro" id="IPR050065">
    <property type="entry name" value="GlmU-like"/>
</dbReference>
<feature type="binding site" evidence="18">
    <location>
        <position position="24"/>
    </location>
    <ligand>
        <name>UDP-N-acetyl-alpha-D-glucosamine</name>
        <dbReference type="ChEBI" id="CHEBI:57705"/>
    </ligand>
</feature>
<dbReference type="GO" id="GO:0016020">
    <property type="term" value="C:membrane"/>
    <property type="evidence" value="ECO:0007669"/>
    <property type="project" value="GOC"/>
</dbReference>
<comment type="similarity">
    <text evidence="2 18">In the C-terminal section; belongs to the transferase hexapeptide repeat family.</text>
</comment>
<dbReference type="UniPathway" id="UPA00973"/>
<organism evidence="21 22">
    <name type="scientific">Malonomonas rubra DSM 5091</name>
    <dbReference type="NCBI Taxonomy" id="1122189"/>
    <lineage>
        <taxon>Bacteria</taxon>
        <taxon>Pseudomonadati</taxon>
        <taxon>Thermodesulfobacteriota</taxon>
        <taxon>Desulfuromonadia</taxon>
        <taxon>Desulfuromonadales</taxon>
        <taxon>Geopsychrobacteraceae</taxon>
        <taxon>Malonomonas</taxon>
    </lineage>
</organism>
<evidence type="ECO:0000256" key="17">
    <source>
        <dbReference type="ARBA" id="ARBA00049628"/>
    </source>
</evidence>
<dbReference type="Pfam" id="PF00132">
    <property type="entry name" value="Hexapep"/>
    <property type="match status" value="1"/>
</dbReference>
<evidence type="ECO:0000256" key="18">
    <source>
        <dbReference type="HAMAP-Rule" id="MF_01631"/>
    </source>
</evidence>
<evidence type="ECO:0000256" key="3">
    <source>
        <dbReference type="ARBA" id="ARBA00007947"/>
    </source>
</evidence>
<feature type="binding site" evidence="18">
    <location>
        <position position="229"/>
    </location>
    <ligand>
        <name>UDP-N-acetyl-alpha-D-glucosamine</name>
        <dbReference type="ChEBI" id="CHEBI:57705"/>
    </ligand>
</feature>
<dbReference type="SUPFAM" id="SSF51161">
    <property type="entry name" value="Trimeric LpxA-like enzymes"/>
    <property type="match status" value="1"/>
</dbReference>
<evidence type="ECO:0000256" key="13">
    <source>
        <dbReference type="ARBA" id="ARBA00023315"/>
    </source>
</evidence>
<comment type="function">
    <text evidence="17 18">Catalyzes the last two sequential reactions in the de novo biosynthetic pathway for UDP-N-acetylglucosamine (UDP-GlcNAc). The C-terminal domain catalyzes the transfer of acetyl group from acetyl coenzyme A to glucosamine-1-phosphate (GlcN-1-P) to produce N-acetylglucosamine-1-phosphate (GlcNAc-1-P), which is converted into UDP-GlcNAc by the transfer of uridine 5-monophosphate (from uridine 5-triphosphate), a reaction catalyzed by the N-terminal domain.</text>
</comment>
<feature type="binding site" evidence="18">
    <location>
        <position position="335"/>
    </location>
    <ligand>
        <name>UDP-N-acetyl-alpha-D-glucosamine</name>
        <dbReference type="ChEBI" id="CHEBI:57705"/>
    </ligand>
</feature>
<evidence type="ECO:0000313" key="22">
    <source>
        <dbReference type="Proteomes" id="UP000184171"/>
    </source>
</evidence>
<dbReference type="GO" id="GO:0009245">
    <property type="term" value="P:lipid A biosynthetic process"/>
    <property type="evidence" value="ECO:0007669"/>
    <property type="project" value="UniProtKB-UniRule"/>
</dbReference>
<evidence type="ECO:0000256" key="7">
    <source>
        <dbReference type="ARBA" id="ARBA00022723"/>
    </source>
</evidence>
<feature type="domain" description="Mannose-1-phosphate guanyltransferase C-terminal" evidence="20">
    <location>
        <begin position="261"/>
        <end position="348"/>
    </location>
</feature>
<keyword evidence="9 18" id="KW-0460">Magnesium</keyword>
<dbReference type="RefSeq" id="WP_072908336.1">
    <property type="nucleotide sequence ID" value="NZ_FQZT01000006.1"/>
</dbReference>
<evidence type="ECO:0000256" key="9">
    <source>
        <dbReference type="ARBA" id="ARBA00022842"/>
    </source>
</evidence>
<feature type="binding site" evidence="18">
    <location>
        <position position="407"/>
    </location>
    <ligand>
        <name>acetyl-CoA</name>
        <dbReference type="ChEBI" id="CHEBI:57288"/>
    </ligand>
</feature>
<comment type="catalytic activity">
    <reaction evidence="15 18">
        <text>alpha-D-glucosamine 1-phosphate + acetyl-CoA = N-acetyl-alpha-D-glucosamine 1-phosphate + CoA + H(+)</text>
        <dbReference type="Rhea" id="RHEA:13725"/>
        <dbReference type="ChEBI" id="CHEBI:15378"/>
        <dbReference type="ChEBI" id="CHEBI:57287"/>
        <dbReference type="ChEBI" id="CHEBI:57288"/>
        <dbReference type="ChEBI" id="CHEBI:57776"/>
        <dbReference type="ChEBI" id="CHEBI:58516"/>
        <dbReference type="EC" id="2.3.1.157"/>
    </reaction>
</comment>
<dbReference type="InterPro" id="IPR025877">
    <property type="entry name" value="MobA-like_NTP_Trfase"/>
</dbReference>
<dbReference type="Gene3D" id="3.90.550.10">
    <property type="entry name" value="Spore Coat Polysaccharide Biosynthesis Protein SpsA, Chain A"/>
    <property type="match status" value="1"/>
</dbReference>
<evidence type="ECO:0000256" key="15">
    <source>
        <dbReference type="ARBA" id="ARBA00048247"/>
    </source>
</evidence>
<accession>A0A1M6HZY6</accession>
<dbReference type="HAMAP" id="MF_01631">
    <property type="entry name" value="GlmU"/>
    <property type="match status" value="1"/>
</dbReference>
<dbReference type="CDD" id="cd02540">
    <property type="entry name" value="GT2_GlmU_N_bac"/>
    <property type="match status" value="1"/>
</dbReference>
<name>A0A1M6HZY6_MALRU</name>
<feature type="binding site" evidence="18">
    <location>
        <begin position="388"/>
        <end position="389"/>
    </location>
    <ligand>
        <name>acetyl-CoA</name>
        <dbReference type="ChEBI" id="CHEBI:57288"/>
    </ligand>
</feature>
<feature type="binding site" evidence="18">
    <location>
        <position position="142"/>
    </location>
    <ligand>
        <name>UDP-N-acetyl-alpha-D-glucosamine</name>
        <dbReference type="ChEBI" id="CHEBI:57705"/>
    </ligand>
</feature>
<evidence type="ECO:0000259" key="20">
    <source>
        <dbReference type="Pfam" id="PF25087"/>
    </source>
</evidence>
<dbReference type="InterPro" id="IPR011004">
    <property type="entry name" value="Trimer_LpxA-like_sf"/>
</dbReference>
<feature type="region of interest" description="Linker" evidence="18">
    <location>
        <begin position="232"/>
        <end position="252"/>
    </location>
</feature>
<dbReference type="InterPro" id="IPR029044">
    <property type="entry name" value="Nucleotide-diphossugar_trans"/>
</dbReference>
<gene>
    <name evidence="18" type="primary">glmU</name>
    <name evidence="21" type="ORF">SAMN02745165_01945</name>
</gene>
<dbReference type="Pfam" id="PF25087">
    <property type="entry name" value="GMPPB_C"/>
    <property type="match status" value="1"/>
</dbReference>
<dbReference type="SUPFAM" id="SSF53448">
    <property type="entry name" value="Nucleotide-diphospho-sugar transferases"/>
    <property type="match status" value="1"/>
</dbReference>
<feature type="binding site" evidence="18">
    <location>
        <position position="229"/>
    </location>
    <ligand>
        <name>Mg(2+)</name>
        <dbReference type="ChEBI" id="CHEBI:18420"/>
    </ligand>
</feature>
<dbReference type="GO" id="GO:0000902">
    <property type="term" value="P:cell morphogenesis"/>
    <property type="evidence" value="ECO:0007669"/>
    <property type="project" value="UniProtKB-UniRule"/>
</dbReference>
<dbReference type="GO" id="GO:0006048">
    <property type="term" value="P:UDP-N-acetylglucosamine biosynthetic process"/>
    <property type="evidence" value="ECO:0007669"/>
    <property type="project" value="UniProtKB-UniPathway"/>
</dbReference>
<dbReference type="OrthoDB" id="9775031at2"/>
<dbReference type="NCBIfam" id="TIGR01173">
    <property type="entry name" value="glmU"/>
    <property type="match status" value="1"/>
</dbReference>